<dbReference type="GO" id="GO:0008418">
    <property type="term" value="F:protein-N-terminal asparagine amidohydrolase activity"/>
    <property type="evidence" value="ECO:0007669"/>
    <property type="project" value="InterPro"/>
</dbReference>
<dbReference type="OrthoDB" id="201515at2759"/>
<dbReference type="InterPro" id="IPR003010">
    <property type="entry name" value="C-N_Hydrolase"/>
</dbReference>
<evidence type="ECO:0000313" key="2">
    <source>
        <dbReference type="EMBL" id="RPA87359.1"/>
    </source>
</evidence>
<dbReference type="STRING" id="1160509.A0A3N4INA0"/>
<dbReference type="InterPro" id="IPR039703">
    <property type="entry name" value="Nta1"/>
</dbReference>
<name>A0A3N4INA0_ASCIM</name>
<dbReference type="GO" id="GO:0070773">
    <property type="term" value="F:protein-N-terminal glutamine amidohydrolase activity"/>
    <property type="evidence" value="ECO:0007669"/>
    <property type="project" value="InterPro"/>
</dbReference>
<evidence type="ECO:0000259" key="1">
    <source>
        <dbReference type="PROSITE" id="PS50263"/>
    </source>
</evidence>
<proteinExistence type="predicted"/>
<organism evidence="2 3">
    <name type="scientific">Ascobolus immersus RN42</name>
    <dbReference type="NCBI Taxonomy" id="1160509"/>
    <lineage>
        <taxon>Eukaryota</taxon>
        <taxon>Fungi</taxon>
        <taxon>Dikarya</taxon>
        <taxon>Ascomycota</taxon>
        <taxon>Pezizomycotina</taxon>
        <taxon>Pezizomycetes</taxon>
        <taxon>Pezizales</taxon>
        <taxon>Ascobolaceae</taxon>
        <taxon>Ascobolus</taxon>
    </lineage>
</organism>
<protein>
    <submittedName>
        <fullName evidence="2">Carbon-nitrogen hydrolase</fullName>
    </submittedName>
</protein>
<dbReference type="Proteomes" id="UP000275078">
    <property type="component" value="Unassembled WGS sequence"/>
</dbReference>
<dbReference type="EMBL" id="ML119647">
    <property type="protein sequence ID" value="RPA87359.1"/>
    <property type="molecule type" value="Genomic_DNA"/>
</dbReference>
<gene>
    <name evidence="2" type="ORF">BJ508DRAFT_99369</name>
</gene>
<accession>A0A3N4INA0</accession>
<dbReference type="AlphaFoldDB" id="A0A3N4INA0"/>
<dbReference type="PANTHER" id="PTHR11750">
    <property type="entry name" value="PROTEIN N-TERMINAL AMIDASE"/>
    <property type="match status" value="1"/>
</dbReference>
<dbReference type="PROSITE" id="PS50263">
    <property type="entry name" value="CN_HYDROLASE"/>
    <property type="match status" value="1"/>
</dbReference>
<dbReference type="SUPFAM" id="SSF56317">
    <property type="entry name" value="Carbon-nitrogen hydrolase"/>
    <property type="match status" value="1"/>
</dbReference>
<dbReference type="Gene3D" id="3.60.110.10">
    <property type="entry name" value="Carbon-nitrogen hydrolase"/>
    <property type="match status" value="1"/>
</dbReference>
<keyword evidence="3" id="KW-1185">Reference proteome</keyword>
<keyword evidence="2" id="KW-0378">Hydrolase</keyword>
<reference evidence="2 3" key="1">
    <citation type="journal article" date="2018" name="Nat. Ecol. Evol.">
        <title>Pezizomycetes genomes reveal the molecular basis of ectomycorrhizal truffle lifestyle.</title>
        <authorList>
            <person name="Murat C."/>
            <person name="Payen T."/>
            <person name="Noel B."/>
            <person name="Kuo A."/>
            <person name="Morin E."/>
            <person name="Chen J."/>
            <person name="Kohler A."/>
            <person name="Krizsan K."/>
            <person name="Balestrini R."/>
            <person name="Da Silva C."/>
            <person name="Montanini B."/>
            <person name="Hainaut M."/>
            <person name="Levati E."/>
            <person name="Barry K.W."/>
            <person name="Belfiori B."/>
            <person name="Cichocki N."/>
            <person name="Clum A."/>
            <person name="Dockter R.B."/>
            <person name="Fauchery L."/>
            <person name="Guy J."/>
            <person name="Iotti M."/>
            <person name="Le Tacon F."/>
            <person name="Lindquist E.A."/>
            <person name="Lipzen A."/>
            <person name="Malagnac F."/>
            <person name="Mello A."/>
            <person name="Molinier V."/>
            <person name="Miyauchi S."/>
            <person name="Poulain J."/>
            <person name="Riccioni C."/>
            <person name="Rubini A."/>
            <person name="Sitrit Y."/>
            <person name="Splivallo R."/>
            <person name="Traeger S."/>
            <person name="Wang M."/>
            <person name="Zifcakova L."/>
            <person name="Wipf D."/>
            <person name="Zambonelli A."/>
            <person name="Paolocci F."/>
            <person name="Nowrousian M."/>
            <person name="Ottonello S."/>
            <person name="Baldrian P."/>
            <person name="Spatafora J.W."/>
            <person name="Henrissat B."/>
            <person name="Nagy L.G."/>
            <person name="Aury J.M."/>
            <person name="Wincker P."/>
            <person name="Grigoriev I.V."/>
            <person name="Bonfante P."/>
            <person name="Martin F.M."/>
        </authorList>
    </citation>
    <scope>NUCLEOTIDE SEQUENCE [LARGE SCALE GENOMIC DNA]</scope>
    <source>
        <strain evidence="2 3">RN42</strain>
    </source>
</reference>
<feature type="domain" description="CN hydrolase" evidence="1">
    <location>
        <begin position="1"/>
        <end position="267"/>
    </location>
</feature>
<evidence type="ECO:0000313" key="3">
    <source>
        <dbReference type="Proteomes" id="UP000275078"/>
    </source>
</evidence>
<dbReference type="Pfam" id="PF00795">
    <property type="entry name" value="CN_hydrolase"/>
    <property type="match status" value="1"/>
</dbReference>
<dbReference type="GO" id="GO:0030163">
    <property type="term" value="P:protein catabolic process"/>
    <property type="evidence" value="ECO:0007669"/>
    <property type="project" value="TreeGrafter"/>
</dbReference>
<sequence length="277" mass="30599">MHNLKRAEAIINRSNPVDLDLLVLPEMAFTGYNFGSAEEIDFHLEPTAAGPSSVWARTMARRFKCYVCVGYPEYAAVSPSSPNPTVVRYNSAVMVSPQGNVIANYRKHHLYTTDETWAAPGGEGFLTSYEERLGRFAMGICMDLNPERFLAPFNKYEFANHVLTSGAELVVMPMAWLTTHPELLEDEAPVPDSETLAYWIQRLQPIVDVGGYNGKEIIFIAANRCGTENGAAYAGTSVVLGIRQGNVKVYGCLGRGVEDLLIADIAPSFTKPISRWR</sequence>
<dbReference type="InterPro" id="IPR036526">
    <property type="entry name" value="C-N_Hydrolase_sf"/>
</dbReference>
<dbReference type="PANTHER" id="PTHR11750:SF26">
    <property type="entry name" value="PROTEIN N-TERMINAL AMIDASE"/>
    <property type="match status" value="1"/>
</dbReference>